<evidence type="ECO:0000313" key="4">
    <source>
        <dbReference type="Proteomes" id="UP000259465"/>
    </source>
</evidence>
<dbReference type="PANTHER" id="PTHR43861:SF3">
    <property type="entry name" value="PUTATIVE (AFU_ORTHOLOGUE AFUA_2G14390)-RELATED"/>
    <property type="match status" value="1"/>
</dbReference>
<sequence>MTAAGFDGVYRSSTSFYGDKPSPSLVQYLEKYHVAGGGAGLDLGCGQGRNALYLAQRGFAMTAVDGSAEAIASLGEAADGRRLNVGGRVADLAGLELEPGRYRLIVANTSLDHLSADEGEALARQMTAALEPGGYLFVSVFMVDDPGCDAQGRVASETASYVKHYYQSGELRRQFSALSLLAYQEEYALDVGHGQPHYHGIARLFARRDH</sequence>
<dbReference type="GO" id="GO:0008168">
    <property type="term" value="F:methyltransferase activity"/>
    <property type="evidence" value="ECO:0007669"/>
    <property type="project" value="UniProtKB-KW"/>
</dbReference>
<name>A0AAD0RTT4_9NEIS</name>
<proteinExistence type="predicted"/>
<dbReference type="PANTHER" id="PTHR43861">
    <property type="entry name" value="TRANS-ACONITATE 2-METHYLTRANSFERASE-RELATED"/>
    <property type="match status" value="1"/>
</dbReference>
<keyword evidence="4" id="KW-1185">Reference proteome</keyword>
<organism evidence="3 4">
    <name type="scientific">Chromobacterium rhizoryzae</name>
    <dbReference type="NCBI Taxonomy" id="1778675"/>
    <lineage>
        <taxon>Bacteria</taxon>
        <taxon>Pseudomonadati</taxon>
        <taxon>Pseudomonadota</taxon>
        <taxon>Betaproteobacteria</taxon>
        <taxon>Neisseriales</taxon>
        <taxon>Chromobacteriaceae</taxon>
        <taxon>Chromobacterium</taxon>
    </lineage>
</organism>
<dbReference type="AlphaFoldDB" id="A0AAD0RTT4"/>
<dbReference type="Gene3D" id="3.40.50.150">
    <property type="entry name" value="Vaccinia Virus protein VP39"/>
    <property type="match status" value="1"/>
</dbReference>
<keyword evidence="1" id="KW-0808">Transferase</keyword>
<dbReference type="InterPro" id="IPR015985">
    <property type="entry name" value="TehB-like_dom"/>
</dbReference>
<dbReference type="CDD" id="cd02440">
    <property type="entry name" value="AdoMet_MTases"/>
    <property type="match status" value="1"/>
</dbReference>
<dbReference type="InterPro" id="IPR029063">
    <property type="entry name" value="SAM-dependent_MTases_sf"/>
</dbReference>
<dbReference type="KEGG" id="crz:D1345_14245"/>
<dbReference type="RefSeq" id="WP_081575490.1">
    <property type="nucleotide sequence ID" value="NZ_CP031968.1"/>
</dbReference>
<dbReference type="Pfam" id="PF03848">
    <property type="entry name" value="TehB"/>
    <property type="match status" value="1"/>
</dbReference>
<dbReference type="GeneID" id="58560719"/>
<keyword evidence="3" id="KW-0489">Methyltransferase</keyword>
<feature type="domain" description="Tellurite resistance methyltransferase TehB-like" evidence="2">
    <location>
        <begin position="33"/>
        <end position="171"/>
    </location>
</feature>
<reference evidence="3 4" key="1">
    <citation type="submission" date="2018-08" db="EMBL/GenBank/DDBJ databases">
        <title>Complete genome sequence of JP2-74.</title>
        <authorList>
            <person name="Wu L."/>
        </authorList>
    </citation>
    <scope>NUCLEOTIDE SEQUENCE [LARGE SCALE GENOMIC DNA]</scope>
    <source>
        <strain evidence="3 4">JP2-74</strain>
    </source>
</reference>
<dbReference type="SUPFAM" id="SSF53335">
    <property type="entry name" value="S-adenosyl-L-methionine-dependent methyltransferases"/>
    <property type="match status" value="1"/>
</dbReference>
<evidence type="ECO:0000313" key="3">
    <source>
        <dbReference type="EMBL" id="AXT47280.1"/>
    </source>
</evidence>
<dbReference type="EMBL" id="CP031968">
    <property type="protein sequence ID" value="AXT47280.1"/>
    <property type="molecule type" value="Genomic_DNA"/>
</dbReference>
<dbReference type="GO" id="GO:0032259">
    <property type="term" value="P:methylation"/>
    <property type="evidence" value="ECO:0007669"/>
    <property type="project" value="UniProtKB-KW"/>
</dbReference>
<evidence type="ECO:0000256" key="1">
    <source>
        <dbReference type="ARBA" id="ARBA00022679"/>
    </source>
</evidence>
<evidence type="ECO:0000259" key="2">
    <source>
        <dbReference type="Pfam" id="PF03848"/>
    </source>
</evidence>
<dbReference type="Proteomes" id="UP000259465">
    <property type="component" value="Chromosome"/>
</dbReference>
<gene>
    <name evidence="3" type="ORF">D1345_14245</name>
</gene>
<protein>
    <submittedName>
        <fullName evidence="3">Methyltransferase domain-containing protein</fullName>
    </submittedName>
</protein>
<accession>A0AAD0RTT4</accession>